<sequence>MSNSSRGCDDRTVRQRLEAAAIDADHVPALECVIVRYRTQADRCTITPRECPEDEQTTTWLSTDLSAVVDLDSMR</sequence>
<evidence type="ECO:0000313" key="2">
    <source>
        <dbReference type="EMBL" id="ELY41794.1"/>
    </source>
</evidence>
<dbReference type="Proteomes" id="UP000011599">
    <property type="component" value="Unassembled WGS sequence"/>
</dbReference>
<name>L9VX88_9EURY</name>
<dbReference type="Pfam" id="PF24351">
    <property type="entry name" value="DUF7511"/>
    <property type="match status" value="1"/>
</dbReference>
<keyword evidence="3" id="KW-1185">Reference proteome</keyword>
<proteinExistence type="predicted"/>
<organism evidence="2 3">
    <name type="scientific">Natronorubrum tibetense GA33</name>
    <dbReference type="NCBI Taxonomy" id="1114856"/>
    <lineage>
        <taxon>Archaea</taxon>
        <taxon>Methanobacteriati</taxon>
        <taxon>Methanobacteriota</taxon>
        <taxon>Stenosarchaea group</taxon>
        <taxon>Halobacteria</taxon>
        <taxon>Halobacteriales</taxon>
        <taxon>Natrialbaceae</taxon>
        <taxon>Natronorubrum</taxon>
    </lineage>
</organism>
<dbReference type="eggNOG" id="arCOG06278">
    <property type="taxonomic scope" value="Archaea"/>
</dbReference>
<dbReference type="AlphaFoldDB" id="L9VX88"/>
<comment type="caution">
    <text evidence="2">The sequence shown here is derived from an EMBL/GenBank/DDBJ whole genome shotgun (WGS) entry which is preliminary data.</text>
</comment>
<dbReference type="PATRIC" id="fig|1114856.3.peg.1748"/>
<gene>
    <name evidence="2" type="ORF">C496_08366</name>
</gene>
<protein>
    <recommendedName>
        <fullName evidence="1">DUF7511 domain-containing protein</fullName>
    </recommendedName>
</protein>
<accession>L9VX88</accession>
<reference evidence="2 3" key="1">
    <citation type="journal article" date="2014" name="PLoS Genet.">
        <title>Phylogenetically driven sequencing of extremely halophilic archaea reveals strategies for static and dynamic osmo-response.</title>
        <authorList>
            <person name="Becker E.A."/>
            <person name="Seitzer P.M."/>
            <person name="Tritt A."/>
            <person name="Larsen D."/>
            <person name="Krusor M."/>
            <person name="Yao A.I."/>
            <person name="Wu D."/>
            <person name="Madern D."/>
            <person name="Eisen J.A."/>
            <person name="Darling A.E."/>
            <person name="Facciotti M.T."/>
        </authorList>
    </citation>
    <scope>NUCLEOTIDE SEQUENCE [LARGE SCALE GENOMIC DNA]</scope>
    <source>
        <strain evidence="2 3">GA33</strain>
    </source>
</reference>
<dbReference type="EMBL" id="AOHW01000026">
    <property type="protein sequence ID" value="ELY41794.1"/>
    <property type="molecule type" value="Genomic_DNA"/>
</dbReference>
<evidence type="ECO:0000259" key="1">
    <source>
        <dbReference type="Pfam" id="PF24351"/>
    </source>
</evidence>
<dbReference type="InterPro" id="IPR055933">
    <property type="entry name" value="DUF7511"/>
</dbReference>
<dbReference type="RefSeq" id="WP_006089492.1">
    <property type="nucleotide sequence ID" value="NZ_AOHW01000026.1"/>
</dbReference>
<evidence type="ECO:0000313" key="3">
    <source>
        <dbReference type="Proteomes" id="UP000011599"/>
    </source>
</evidence>
<dbReference type="OrthoDB" id="186853at2157"/>
<feature type="domain" description="DUF7511" evidence="1">
    <location>
        <begin position="29"/>
        <end position="75"/>
    </location>
</feature>